<dbReference type="GO" id="GO:0020037">
    <property type="term" value="F:heme binding"/>
    <property type="evidence" value="ECO:0007669"/>
    <property type="project" value="InterPro"/>
</dbReference>
<dbReference type="InterPro" id="IPR000907">
    <property type="entry name" value="LipOase"/>
</dbReference>
<dbReference type="EMBL" id="KM038877">
    <property type="protein sequence ID" value="AIG56338.1"/>
    <property type="molecule type" value="Genomic_DNA"/>
</dbReference>
<dbReference type="SUPFAM" id="SSF48484">
    <property type="entry name" value="Lipoxigenase"/>
    <property type="match status" value="1"/>
</dbReference>
<keyword evidence="3" id="KW-0560">Oxidoreductase</keyword>
<proteinExistence type="predicted"/>
<dbReference type="Pfam" id="PF00067">
    <property type="entry name" value="p450"/>
    <property type="match status" value="1"/>
</dbReference>
<dbReference type="GO" id="GO:0005506">
    <property type="term" value="F:iron ion binding"/>
    <property type="evidence" value="ECO:0007669"/>
    <property type="project" value="InterPro"/>
</dbReference>
<dbReference type="SUPFAM" id="SSF48264">
    <property type="entry name" value="Cytochrome P450"/>
    <property type="match status" value="1"/>
</dbReference>
<dbReference type="Proteomes" id="UP000243579">
    <property type="component" value="Unassembled WGS sequence"/>
</dbReference>
<feature type="chain" id="PRO_5002026008" evidence="4">
    <location>
        <begin position="18"/>
        <end position="965"/>
    </location>
</feature>
<dbReference type="GO" id="GO:0004497">
    <property type="term" value="F:monooxygenase activity"/>
    <property type="evidence" value="ECO:0007669"/>
    <property type="project" value="InterPro"/>
</dbReference>
<dbReference type="Pfam" id="PF00305">
    <property type="entry name" value="Lipoxygenase"/>
    <property type="match status" value="1"/>
</dbReference>
<keyword evidence="4" id="KW-0732">Signal</keyword>
<dbReference type="PROSITE" id="PS51393">
    <property type="entry name" value="LIPOXYGENASE_3"/>
    <property type="match status" value="1"/>
</dbReference>
<dbReference type="EMBL" id="JNBR01001833">
    <property type="protein sequence ID" value="OQR84811.1"/>
    <property type="molecule type" value="Genomic_DNA"/>
</dbReference>
<protein>
    <submittedName>
        <fullName evidence="6">Secreted protein</fullName>
    </submittedName>
</protein>
<dbReference type="InterPro" id="IPR036396">
    <property type="entry name" value="Cyt_P450_sf"/>
</dbReference>
<evidence type="ECO:0000259" key="5">
    <source>
        <dbReference type="PROSITE" id="PS51393"/>
    </source>
</evidence>
<dbReference type="GO" id="GO:0016705">
    <property type="term" value="F:oxidoreductase activity, acting on paired donors, with incorporation or reduction of molecular oxygen"/>
    <property type="evidence" value="ECO:0007669"/>
    <property type="project" value="InterPro"/>
</dbReference>
<dbReference type="PANTHER" id="PTHR11771">
    <property type="entry name" value="LIPOXYGENASE"/>
    <property type="match status" value="1"/>
</dbReference>
<dbReference type="Gene3D" id="1.10.630.10">
    <property type="entry name" value="Cytochrome P450"/>
    <property type="match status" value="1"/>
</dbReference>
<organism evidence="6">
    <name type="scientific">Achlya hypogyna</name>
    <name type="common">Oomycete</name>
    <name type="synonym">Protoachlya hypogyna</name>
    <dbReference type="NCBI Taxonomy" id="1202772"/>
    <lineage>
        <taxon>Eukaryota</taxon>
        <taxon>Sar</taxon>
        <taxon>Stramenopiles</taxon>
        <taxon>Oomycota</taxon>
        <taxon>Saprolegniomycetes</taxon>
        <taxon>Saprolegniales</taxon>
        <taxon>Achlyaceae</taxon>
        <taxon>Achlya</taxon>
    </lineage>
</organism>
<sequence length="965" mass="106082">MVAVSWLWCFGPTLVAAEPQGLGSFFQGIISDIKHAVNDLTFRFEHLVDAEPVTGFCGPDALRAFDNYLATGALVRHDAYPKGVLDLVGSTLATLDGSAFATRQAAFLNALSPAAVQRYKSTVHNIVQADHATWAARGGTFSLANAAKVTTFKVVLAVVLGLDNPEAYTGYRSQIDEYLALLAQTEWRAPADAVTIRSRLLAALIRPAVVAAHARATPKSCVVDALVEAGTVSDEDLATELFQLLVHGIPGLEGLVVHSLTAIASVDGVRAHLASARDVYMAKYYGAARWDHFDDLGYGNQFLLEVQRTYTASPRQEYARATVDLKVLTPTGTTIVPKNRLKVGVLECLNKDAKRWPNPTSFDPTRFASANTSAYAFAPYAMNLLADRRRGVGEALSQLVLQTHLVSLWDFAWTMAPRQSYALADSPNPSPVDALTTDGFFVAPGAVVDTEAWRRLHQPDVQLYNASIENPLLAAGDKRLDFFTHSAIQLFNTRYNLWVKPSASAITVPKVQKVLPKRKLYGTAIQIPTEDEDVDIPKALLEAAKLIQDTAPFVDNFDAKWLPGEDMEDYVLSKVGHMWPRVRVHWDDRYSDRALELLVFHGLGQHLVTKLPHAHDDGSYYTVALDFLGALEVRSGFAKLGADGFFTKDGKVTKIVRQGVTYLPGAAKWEYAKLCFRGSLNAKITAVDHLIGLHVTVGNYMTTATREQLPPKHPVRRLLKPFTFRAVAINYEASNVLFAPKGLLQRAFPLTEKGMAQTWVTALKDLKLETFPQHIARQQVDTMTLPFHHDGTDYWNIVRRFTSNYLDLYYKDDTAVTSDASLQSFWRTLSAQLPMPLPPLGLAVLKDTTAIGIFLVTAMHNHLGGIAEYVSDPAFCPTAWVEGEIAGRPGSCVCAAVLMAGTGYLQPNVMEDFSHVLLDDAAKAVARNFTTSLQAFTDIVRSRNAQRLLAYRAFDATIMDMAIGI</sequence>
<reference evidence="6 8" key="1">
    <citation type="journal article" date="2014" name="Genome Biol. Evol.">
        <title>The secreted proteins of Achlya hypogyna and Thraustotheca clavata identify the ancestral oomycete secretome and reveal gene acquisitions by horizontal gene transfer.</title>
        <authorList>
            <person name="Misner I."/>
            <person name="Blouin N."/>
            <person name="Leonard G."/>
            <person name="Richards T.A."/>
            <person name="Lane C.E."/>
        </authorList>
    </citation>
    <scope>NUCLEOTIDE SEQUENCE</scope>
    <source>
        <strain evidence="6 8">ATCC 48635</strain>
    </source>
</reference>
<feature type="domain" description="Lipoxygenase" evidence="5">
    <location>
        <begin position="669"/>
        <end position="827"/>
    </location>
</feature>
<accession>A0A0A7CP95</accession>
<dbReference type="GO" id="GO:0016702">
    <property type="term" value="F:oxidoreductase activity, acting on single donors with incorporation of molecular oxygen, incorporation of two atoms of oxygen"/>
    <property type="evidence" value="ECO:0007669"/>
    <property type="project" value="InterPro"/>
</dbReference>
<evidence type="ECO:0000256" key="4">
    <source>
        <dbReference type="SAM" id="SignalP"/>
    </source>
</evidence>
<feature type="signal peptide" evidence="4">
    <location>
        <begin position="1"/>
        <end position="17"/>
    </location>
</feature>
<evidence type="ECO:0000256" key="3">
    <source>
        <dbReference type="ARBA" id="ARBA00023002"/>
    </source>
</evidence>
<name>A0A0A7CP95_ACHHY</name>
<evidence type="ECO:0000256" key="2">
    <source>
        <dbReference type="ARBA" id="ARBA00022964"/>
    </source>
</evidence>
<dbReference type="Gene3D" id="1.20.245.10">
    <property type="entry name" value="Lipoxygenase-1, Domain 5"/>
    <property type="match status" value="1"/>
</dbReference>
<evidence type="ECO:0000313" key="8">
    <source>
        <dbReference type="Proteomes" id="UP000243579"/>
    </source>
</evidence>
<evidence type="ECO:0000256" key="1">
    <source>
        <dbReference type="ARBA" id="ARBA00022723"/>
    </source>
</evidence>
<dbReference type="AlphaFoldDB" id="A0A0A7CP95"/>
<keyword evidence="2" id="KW-0223">Dioxygenase</keyword>
<dbReference type="GO" id="GO:0034440">
    <property type="term" value="P:lipid oxidation"/>
    <property type="evidence" value="ECO:0007669"/>
    <property type="project" value="InterPro"/>
</dbReference>
<evidence type="ECO:0000313" key="6">
    <source>
        <dbReference type="EMBL" id="AIG56338.1"/>
    </source>
</evidence>
<keyword evidence="8" id="KW-1185">Reference proteome</keyword>
<gene>
    <name evidence="7" type="ORF">ACHHYP_12772</name>
</gene>
<dbReference type="InterPro" id="IPR013819">
    <property type="entry name" value="LipOase_C"/>
</dbReference>
<evidence type="ECO:0000313" key="7">
    <source>
        <dbReference type="EMBL" id="OQR84811.1"/>
    </source>
</evidence>
<dbReference type="InterPro" id="IPR036226">
    <property type="entry name" value="LipOase_C_sf"/>
</dbReference>
<keyword evidence="1" id="KW-0479">Metal-binding</keyword>
<dbReference type="InterPro" id="IPR001128">
    <property type="entry name" value="Cyt_P450"/>
</dbReference>
<dbReference type="OrthoDB" id="63209at2759"/>